<protein>
    <submittedName>
        <fullName evidence="1">Uncharacterized protein</fullName>
    </submittedName>
</protein>
<reference evidence="1" key="1">
    <citation type="submission" date="2020-10" db="EMBL/GenBank/DDBJ databases">
        <title>High-Quality Genome Resource of Clonostachys rosea strain S41 by Oxford Nanopore Long-Read Sequencing.</title>
        <authorList>
            <person name="Wang H."/>
        </authorList>
    </citation>
    <scope>NUCLEOTIDE SEQUENCE</scope>
    <source>
        <strain evidence="1">S41</strain>
    </source>
</reference>
<accession>A0A8H7TRL6</accession>
<evidence type="ECO:0000313" key="2">
    <source>
        <dbReference type="Proteomes" id="UP000616885"/>
    </source>
</evidence>
<comment type="caution">
    <text evidence="1">The sequence shown here is derived from an EMBL/GenBank/DDBJ whole genome shotgun (WGS) entry which is preliminary data.</text>
</comment>
<name>A0A8H7TRL6_BIOOC</name>
<dbReference type="AlphaFoldDB" id="A0A8H7TRL6"/>
<organism evidence="1 2">
    <name type="scientific">Bionectria ochroleuca</name>
    <name type="common">Gliocladium roseum</name>
    <dbReference type="NCBI Taxonomy" id="29856"/>
    <lineage>
        <taxon>Eukaryota</taxon>
        <taxon>Fungi</taxon>
        <taxon>Dikarya</taxon>
        <taxon>Ascomycota</taxon>
        <taxon>Pezizomycotina</taxon>
        <taxon>Sordariomycetes</taxon>
        <taxon>Hypocreomycetidae</taxon>
        <taxon>Hypocreales</taxon>
        <taxon>Bionectriaceae</taxon>
        <taxon>Clonostachys</taxon>
    </lineage>
</organism>
<dbReference type="EMBL" id="JADCTT010000003">
    <property type="protein sequence ID" value="KAF9754486.1"/>
    <property type="molecule type" value="Genomic_DNA"/>
</dbReference>
<dbReference type="Proteomes" id="UP000616885">
    <property type="component" value="Unassembled WGS sequence"/>
</dbReference>
<sequence length="211" mass="23613">MPRHFIGNAANMSRMLLKGSRCGPANKGPLSQPRQFLNPISSNVVRYGLAEGFWTPPASLQTDKTSLAILHHCQSPLCERRPVRATFRQLCFVRMNAHSGDDAILCLFPWKRKLRGIVFGPYNLKGDLSKDLPVGTCSFSSVHGRTPCCWPASRNDTKNSFIRSGNWCEWTEGCETPHSVARTIRLDDANCSLTDSVRKYMLHHGKITLVV</sequence>
<proteinExistence type="predicted"/>
<evidence type="ECO:0000313" key="1">
    <source>
        <dbReference type="EMBL" id="KAF9754486.1"/>
    </source>
</evidence>
<gene>
    <name evidence="1" type="ORF">IM811_009927</name>
</gene>